<proteinExistence type="predicted"/>
<reference evidence="3 4" key="1">
    <citation type="journal article" date="2013" name="BMC Genomics">
        <title>Comparative genomics of Campylobacter concisus isolates reveals genetic diversity and provides insights into disease association.</title>
        <authorList>
            <person name="Deshpande N.P."/>
            <person name="Kaakoush N.O."/>
            <person name="Wilkins M.R."/>
            <person name="Mitchell H.M."/>
        </authorList>
    </citation>
    <scope>NUCLEOTIDE SEQUENCE [LARGE SCALE GENOMIC DNA]</scope>
    <source>
        <strain evidence="3 4">ATCC 51562</strain>
    </source>
</reference>
<protein>
    <submittedName>
        <fullName evidence="3">RloF</fullName>
    </submittedName>
</protein>
<dbReference type="PANTHER" id="PTHR35149">
    <property type="entry name" value="SLL5132 PROTEIN"/>
    <property type="match status" value="1"/>
</dbReference>
<evidence type="ECO:0000259" key="1">
    <source>
        <dbReference type="Pfam" id="PF03235"/>
    </source>
</evidence>
<dbReference type="EMBL" id="ANNI01000007">
    <property type="protein sequence ID" value="ERJ25672.1"/>
    <property type="molecule type" value="Genomic_DNA"/>
</dbReference>
<dbReference type="eggNOG" id="COG1479">
    <property type="taxonomic scope" value="Bacteria"/>
</dbReference>
<dbReference type="InterPro" id="IPR011089">
    <property type="entry name" value="GmrSD_C"/>
</dbReference>
<evidence type="ECO:0000313" key="4">
    <source>
        <dbReference type="Proteomes" id="UP000016627"/>
    </source>
</evidence>
<comment type="caution">
    <text evidence="3">The sequence shown here is derived from an EMBL/GenBank/DDBJ whole genome shotgun (WGS) entry which is preliminary data.</text>
</comment>
<dbReference type="RefSeq" id="WP_021091368.1">
    <property type="nucleotide sequence ID" value="NZ_ANNI01000007.1"/>
</dbReference>
<dbReference type="AlphaFoldDB" id="U2F5Z9"/>
<dbReference type="PANTHER" id="PTHR35149:SF1">
    <property type="entry name" value="DUF5655 DOMAIN-CONTAINING PROTEIN"/>
    <property type="match status" value="1"/>
</dbReference>
<evidence type="ECO:0000313" key="3">
    <source>
        <dbReference type="EMBL" id="ERJ25672.1"/>
    </source>
</evidence>
<dbReference type="Pfam" id="PF07510">
    <property type="entry name" value="GmrSD_C"/>
    <property type="match status" value="1"/>
</dbReference>
<organism evidence="3 4">
    <name type="scientific">Campylobacter concisus ATCC 51562</name>
    <dbReference type="NCBI Taxonomy" id="1242969"/>
    <lineage>
        <taxon>Bacteria</taxon>
        <taxon>Pseudomonadati</taxon>
        <taxon>Campylobacterota</taxon>
        <taxon>Epsilonproteobacteria</taxon>
        <taxon>Campylobacterales</taxon>
        <taxon>Campylobacteraceae</taxon>
        <taxon>Campylobacter</taxon>
    </lineage>
</organism>
<accession>U2F5Z9</accession>
<dbReference type="InterPro" id="IPR004919">
    <property type="entry name" value="GmrSD_N"/>
</dbReference>
<feature type="domain" description="GmrSD restriction endonucleases N-terminal" evidence="1">
    <location>
        <begin position="10"/>
        <end position="185"/>
    </location>
</feature>
<dbReference type="Pfam" id="PF03235">
    <property type="entry name" value="GmrSD_N"/>
    <property type="match status" value="1"/>
</dbReference>
<gene>
    <name evidence="3" type="ORF">ATCC51562_1313</name>
</gene>
<name>U2F5Z9_9BACT</name>
<evidence type="ECO:0000259" key="2">
    <source>
        <dbReference type="Pfam" id="PF07510"/>
    </source>
</evidence>
<sequence length="598" mass="68656">MKKINSLEVKEIFNSKYIIPIYQRNYAWESKQIEALLDDIKNYKGVGYFIGSLVVREKDGFFEVIDGQQRLTTLFLILKYLESKQDIEYTEDKLKFEAREKSNVTLSKICKDVNLEDLPSAEIASGFSVIRQYLEKNQNFDKNKILNARILRVPVPDDTDLNHFFEIMNTRGEQLEAHQIAKANILNALQNDSDKKIAALVWDACADMDRYVQMGFSTDIRKEIFGGNWEKVCVSQSELFGISLNDEEENSESKSLDEILKLNLSANKAAEDKDENIRFSSIINFPNFLLQVNAAIDNISTEISTNELLDDKNLIKNLPKHWGDNEKAKNFIYNLLKFRFLFDKFIIKTDNNDKKDGEKWSLKMLKKYSNNGKDTFGYVDTFSDNRLITILQSCLRITYTSPRAMEWIYSLLKSLANNESVSGIQEFLEKYAIGKVSEALKNSSSYPTCERIVFSYLDYVLYRDCVLDNKNNEIKLKLQSAFDKIKNKNLKTLQEWEFGFRSSVEHFYPQHPSAGSIEPIENKDILNSFGNLALITTSGNSKFSNLAPSAKLNTYPSIITQSLKLILMSECIKGGNLDEYKQAIGKHGEEMLGILRKS</sequence>
<dbReference type="PATRIC" id="fig|1242969.3.peg.1278"/>
<feature type="domain" description="GmrSD restriction endonucleases C-terminal" evidence="2">
    <location>
        <begin position="438"/>
        <end position="576"/>
    </location>
</feature>
<dbReference type="Proteomes" id="UP000016627">
    <property type="component" value="Unassembled WGS sequence"/>
</dbReference>